<dbReference type="GO" id="GO:0046041">
    <property type="term" value="P:ITP metabolic process"/>
    <property type="evidence" value="ECO:0007669"/>
    <property type="project" value="UniProtKB-UniRule"/>
</dbReference>
<keyword evidence="4 7" id="KW-0418">Kinase</keyword>
<feature type="domain" description="Adenylate kinase active site lid" evidence="8">
    <location>
        <begin position="172"/>
        <end position="207"/>
    </location>
</feature>
<accession>K0T839</accession>
<feature type="binding site" evidence="7">
    <location>
        <begin position="58"/>
        <end position="63"/>
    </location>
    <ligand>
        <name>GTP</name>
        <dbReference type="ChEBI" id="CHEBI:37565"/>
    </ligand>
</feature>
<dbReference type="GO" id="GO:0004017">
    <property type="term" value="F:AMP kinase activity"/>
    <property type="evidence" value="ECO:0007669"/>
    <property type="project" value="InterPro"/>
</dbReference>
<dbReference type="InterPro" id="IPR028586">
    <property type="entry name" value="AK3/Ak4_mitochondrial"/>
</dbReference>
<evidence type="ECO:0000313" key="10">
    <source>
        <dbReference type="Proteomes" id="UP000266841"/>
    </source>
</evidence>
<dbReference type="NCBIfam" id="TIGR01351">
    <property type="entry name" value="adk"/>
    <property type="match status" value="1"/>
</dbReference>
<comment type="caution">
    <text evidence="9">The sequence shown here is derived from an EMBL/GenBank/DDBJ whole genome shotgun (WGS) entry which is preliminary data.</text>
</comment>
<evidence type="ECO:0000256" key="1">
    <source>
        <dbReference type="ARBA" id="ARBA00004305"/>
    </source>
</evidence>
<dbReference type="Gene3D" id="3.40.50.300">
    <property type="entry name" value="P-loop containing nucleotide triphosphate hydrolases"/>
    <property type="match status" value="1"/>
</dbReference>
<comment type="subunit">
    <text evidence="7">Monomer.</text>
</comment>
<feature type="binding site" evidence="7">
    <location>
        <position position="142"/>
    </location>
    <ligand>
        <name>AMP</name>
        <dbReference type="ChEBI" id="CHEBI:456215"/>
    </ligand>
</feature>
<comment type="subcellular location">
    <subcellularLocation>
        <location evidence="1 7">Mitochondrion matrix</location>
    </subcellularLocation>
</comment>
<protein>
    <recommendedName>
        <fullName evidence="7">GTP:AMP phosphotransferase, mitochondrial</fullName>
        <ecNumber evidence="7">2.7.4.10</ecNumber>
    </recommendedName>
    <alternativeName>
        <fullName evidence="7">Adenylate kinase 3</fullName>
        <shortName evidence="7">AK 3</shortName>
    </alternativeName>
</protein>
<comment type="catalytic activity">
    <reaction evidence="7">
        <text>a ribonucleoside 5'-triphosphate + AMP = a ribonucleoside 5'-diphosphate + ADP</text>
        <dbReference type="Rhea" id="RHEA:13749"/>
        <dbReference type="ChEBI" id="CHEBI:57930"/>
        <dbReference type="ChEBI" id="CHEBI:61557"/>
        <dbReference type="ChEBI" id="CHEBI:456215"/>
        <dbReference type="ChEBI" id="CHEBI:456216"/>
        <dbReference type="EC" id="2.7.4.10"/>
    </reaction>
</comment>
<feature type="binding site" evidence="7">
    <location>
        <begin position="135"/>
        <end position="138"/>
    </location>
    <ligand>
        <name>AMP</name>
        <dbReference type="ChEBI" id="CHEBI:456215"/>
    </ligand>
</feature>
<sequence length="266" mass="29661">MAQLATQARGLALSLRRHRRQVSFGGALDFPGRMFAAMPLAGEEATNTYSLLILGKPGGGKGTISEKILSDFPQFRHVSTGDELRQHVRNQTEIGREAKTYMDVGGLVPDKLMVKLVMNDAVDAIKRGQNLLLDGFPRTAAQARALDDKLGVDLCINLCVPDETIVERISDRWIHPASGRVYSYSYKPPKVEGLDDETGDPLVQRDDDKPESVLKRLKKYEEATMPLVDYYSKKGVLQTFQGTMSDVIYPEVKKWLDEKLDEDCAT</sequence>
<dbReference type="InterPro" id="IPR007862">
    <property type="entry name" value="Adenylate_kinase_lid-dom"/>
</dbReference>
<evidence type="ECO:0000256" key="2">
    <source>
        <dbReference type="ARBA" id="ARBA00022679"/>
    </source>
</evidence>
<evidence type="ECO:0000256" key="5">
    <source>
        <dbReference type="ARBA" id="ARBA00023128"/>
    </source>
</evidence>
<reference evidence="9 10" key="1">
    <citation type="journal article" date="2012" name="Genome Biol.">
        <title>Genome and low-iron response of an oceanic diatom adapted to chronic iron limitation.</title>
        <authorList>
            <person name="Lommer M."/>
            <person name="Specht M."/>
            <person name="Roy A.S."/>
            <person name="Kraemer L."/>
            <person name="Andreson R."/>
            <person name="Gutowska M.A."/>
            <person name="Wolf J."/>
            <person name="Bergner S.V."/>
            <person name="Schilhabel M.B."/>
            <person name="Klostermeier U.C."/>
            <person name="Beiko R.G."/>
            <person name="Rosenstiel P."/>
            <person name="Hippler M."/>
            <person name="Laroche J."/>
        </authorList>
    </citation>
    <scope>NUCLEOTIDE SEQUENCE [LARGE SCALE GENOMIC DNA]</scope>
    <source>
        <strain evidence="9 10">CCMP1005</strain>
    </source>
</reference>
<evidence type="ECO:0000256" key="7">
    <source>
        <dbReference type="HAMAP-Rule" id="MF_03169"/>
    </source>
</evidence>
<evidence type="ECO:0000313" key="9">
    <source>
        <dbReference type="EMBL" id="EJK69521.1"/>
    </source>
</evidence>
<dbReference type="OMA" id="YPRNMSQ"/>
<dbReference type="InterPro" id="IPR006259">
    <property type="entry name" value="Adenyl_kin_sub"/>
</dbReference>
<dbReference type="GO" id="GO:0006172">
    <property type="term" value="P:ADP biosynthetic process"/>
    <property type="evidence" value="ECO:0007669"/>
    <property type="project" value="UniProtKB-UniRule"/>
</dbReference>
<keyword evidence="2 7" id="KW-0808">Transferase</keyword>
<feature type="binding site" evidence="7">
    <location>
        <position position="245"/>
    </location>
    <ligand>
        <name>GTP</name>
        <dbReference type="ChEBI" id="CHEBI:37565"/>
    </ligand>
</feature>
<dbReference type="OrthoDB" id="439792at2759"/>
<dbReference type="HAMAP" id="MF_03169">
    <property type="entry name" value="Adenylate_kinase_AK3"/>
    <property type="match status" value="1"/>
</dbReference>
<feature type="binding site" evidence="7">
    <location>
        <begin position="106"/>
        <end position="108"/>
    </location>
    <ligand>
        <name>AMP</name>
        <dbReference type="ChEBI" id="CHEBI:456215"/>
    </ligand>
</feature>
<proteinExistence type="inferred from homology"/>
<dbReference type="GO" id="GO:0005525">
    <property type="term" value="F:GTP binding"/>
    <property type="evidence" value="ECO:0007669"/>
    <property type="project" value="UniProtKB-KW"/>
</dbReference>
<feature type="binding site" evidence="7">
    <location>
        <position position="216"/>
    </location>
    <ligand>
        <name>AMP</name>
        <dbReference type="ChEBI" id="CHEBI:456215"/>
    </ligand>
</feature>
<dbReference type="PROSITE" id="PS00113">
    <property type="entry name" value="ADENYLATE_KINASE"/>
    <property type="match status" value="1"/>
</dbReference>
<dbReference type="SUPFAM" id="SSF57774">
    <property type="entry name" value="Microbial and mitochondrial ADK, insert 'zinc finger' domain"/>
    <property type="match status" value="1"/>
</dbReference>
<dbReference type="InterPro" id="IPR027417">
    <property type="entry name" value="P-loop_NTPase"/>
</dbReference>
<feature type="region of interest" description="NMPbind" evidence="7">
    <location>
        <begin position="79"/>
        <end position="108"/>
    </location>
</feature>
<evidence type="ECO:0000256" key="3">
    <source>
        <dbReference type="ARBA" id="ARBA00022741"/>
    </source>
</evidence>
<gene>
    <name evidence="9" type="ORF">THAOC_09214</name>
</gene>
<comment type="domain">
    <text evidence="7">Consists of three domains, a large central CORE domain and two small peripheral domains, NMPbind and LID, which undergo movements during catalysis. The LID domain closes over the site of phosphoryl transfer upon GTP binding. Assembling and dissambling the active center during each catalytic cycle provides an effective means to prevent GTP hydrolysis.</text>
</comment>
<dbReference type="InterPro" id="IPR000850">
    <property type="entry name" value="Adenylat/UMP-CMP_kin"/>
</dbReference>
<dbReference type="SUPFAM" id="SSF52540">
    <property type="entry name" value="P-loop containing nucleoside triphosphate hydrolases"/>
    <property type="match status" value="1"/>
</dbReference>
<dbReference type="GO" id="GO:0005524">
    <property type="term" value="F:ATP binding"/>
    <property type="evidence" value="ECO:0007669"/>
    <property type="project" value="InterPro"/>
</dbReference>
<keyword evidence="5 7" id="KW-0496">Mitochondrion</keyword>
<dbReference type="PRINTS" id="PR00094">
    <property type="entry name" value="ADENYLTKNASE"/>
</dbReference>
<evidence type="ECO:0000256" key="4">
    <source>
        <dbReference type="ARBA" id="ARBA00022777"/>
    </source>
</evidence>
<feature type="region of interest" description="LID" evidence="7">
    <location>
        <begin position="171"/>
        <end position="208"/>
    </location>
</feature>
<comment type="function">
    <text evidence="7">Involved in maintaining the homeostasis of cellular nucleotides by catalyzing the interconversion of nucleoside phosphates. Has GTP:AMP phosphotransferase and ITP:AMP phosphotransferase activities.</text>
</comment>
<feature type="binding site" evidence="7">
    <location>
        <position position="85"/>
    </location>
    <ligand>
        <name>AMP</name>
        <dbReference type="ChEBI" id="CHEBI:456215"/>
    </ligand>
</feature>
<feature type="binding site" evidence="7">
    <location>
        <begin position="181"/>
        <end position="182"/>
    </location>
    <ligand>
        <name>GTP</name>
        <dbReference type="ChEBI" id="CHEBI:37565"/>
    </ligand>
</feature>
<dbReference type="eggNOG" id="KOG3078">
    <property type="taxonomic scope" value="Eukaryota"/>
</dbReference>
<dbReference type="InterPro" id="IPR033690">
    <property type="entry name" value="Adenylat_kinase_CS"/>
</dbReference>
<dbReference type="GO" id="GO:0046039">
    <property type="term" value="P:GTP metabolic process"/>
    <property type="evidence" value="ECO:0007669"/>
    <property type="project" value="UniProtKB-UniRule"/>
</dbReference>
<dbReference type="PANTHER" id="PTHR23359">
    <property type="entry name" value="NUCLEOTIDE KINASE"/>
    <property type="match status" value="1"/>
</dbReference>
<dbReference type="AlphaFoldDB" id="K0T839"/>
<dbReference type="GO" id="GO:0046033">
    <property type="term" value="P:AMP metabolic process"/>
    <property type="evidence" value="ECO:0007669"/>
    <property type="project" value="UniProtKB-UniRule"/>
</dbReference>
<dbReference type="Proteomes" id="UP000266841">
    <property type="component" value="Unassembled WGS sequence"/>
</dbReference>
<feature type="binding site" evidence="7">
    <location>
        <position position="172"/>
    </location>
    <ligand>
        <name>GTP</name>
        <dbReference type="ChEBI" id="CHEBI:37565"/>
    </ligand>
</feature>
<evidence type="ECO:0000259" key="8">
    <source>
        <dbReference type="Pfam" id="PF05191"/>
    </source>
</evidence>
<dbReference type="HAMAP" id="MF_00235">
    <property type="entry name" value="Adenylate_kinase_Adk"/>
    <property type="match status" value="1"/>
</dbReference>
<evidence type="ECO:0000256" key="6">
    <source>
        <dbReference type="ARBA" id="ARBA00023134"/>
    </source>
</evidence>
<dbReference type="FunFam" id="3.40.50.300:FF:000106">
    <property type="entry name" value="Adenylate kinase mitochondrial"/>
    <property type="match status" value="1"/>
</dbReference>
<dbReference type="Pfam" id="PF00406">
    <property type="entry name" value="ADK"/>
    <property type="match status" value="1"/>
</dbReference>
<dbReference type="EMBL" id="AGNL01009954">
    <property type="protein sequence ID" value="EJK69521.1"/>
    <property type="molecule type" value="Genomic_DNA"/>
</dbReference>
<keyword evidence="10" id="KW-1185">Reference proteome</keyword>
<comment type="similarity">
    <text evidence="7">Belongs to the adenylate kinase family. AK3 subfamily.</text>
</comment>
<dbReference type="CDD" id="cd01428">
    <property type="entry name" value="ADK"/>
    <property type="match status" value="1"/>
</dbReference>
<dbReference type="InterPro" id="IPR036193">
    <property type="entry name" value="ADK_active_lid_dom_sf"/>
</dbReference>
<name>K0T839_THAOC</name>
<dbReference type="EC" id="2.7.4.10" evidence="7"/>
<keyword evidence="3 7" id="KW-0547">Nucleotide-binding</keyword>
<organism evidence="9 10">
    <name type="scientific">Thalassiosira oceanica</name>
    <name type="common">Marine diatom</name>
    <dbReference type="NCBI Taxonomy" id="159749"/>
    <lineage>
        <taxon>Eukaryota</taxon>
        <taxon>Sar</taxon>
        <taxon>Stramenopiles</taxon>
        <taxon>Ochrophyta</taxon>
        <taxon>Bacillariophyta</taxon>
        <taxon>Coscinodiscophyceae</taxon>
        <taxon>Thalassiosirophycidae</taxon>
        <taxon>Thalassiosirales</taxon>
        <taxon>Thalassiosiraceae</taxon>
        <taxon>Thalassiosira</taxon>
    </lineage>
</organism>
<dbReference type="GO" id="GO:0005759">
    <property type="term" value="C:mitochondrial matrix"/>
    <property type="evidence" value="ECO:0007669"/>
    <property type="project" value="UniProtKB-SubCell"/>
</dbReference>
<dbReference type="Pfam" id="PF05191">
    <property type="entry name" value="ADK_lid"/>
    <property type="match status" value="1"/>
</dbReference>
<keyword evidence="6 7" id="KW-0342">GTP-binding</keyword>
<dbReference type="GO" id="GO:0046899">
    <property type="term" value="F:nucleoside triphosphate adenylate kinase activity"/>
    <property type="evidence" value="ECO:0007669"/>
    <property type="project" value="UniProtKB-UniRule"/>
</dbReference>
<feature type="binding site" evidence="7">
    <location>
        <position position="80"/>
    </location>
    <ligand>
        <name>AMP</name>
        <dbReference type="ChEBI" id="CHEBI:456215"/>
    </ligand>
</feature>
<feature type="binding site" evidence="7">
    <location>
        <position position="205"/>
    </location>
    <ligand>
        <name>AMP</name>
        <dbReference type="ChEBI" id="CHEBI:456215"/>
    </ligand>
</feature>